<evidence type="ECO:0000256" key="3">
    <source>
        <dbReference type="SAM" id="SignalP"/>
    </source>
</evidence>
<keyword evidence="5" id="KW-1185">Reference proteome</keyword>
<feature type="compositionally biased region" description="Low complexity" evidence="1">
    <location>
        <begin position="359"/>
        <end position="370"/>
    </location>
</feature>
<evidence type="ECO:0000256" key="1">
    <source>
        <dbReference type="SAM" id="MobiDB-lite"/>
    </source>
</evidence>
<dbReference type="EMBL" id="AP028217">
    <property type="protein sequence ID" value="BEI94275.1"/>
    <property type="molecule type" value="Genomic_DNA"/>
</dbReference>
<sequence length="724" mass="77368">MLALLVSIAVLALSVLAEPIYYLDARSGSPYFTFKDGLEPWRIYRQDWMYPDRVPVDLEDDVWFSREQAFLYKTSSPGASVTFNSTGSVSLIRGYLNSTMDPARLQSTNIISVTVNGEPVPVNSLVGTGVMFVNIAINNDSWFDLRATGGLPHSITVTLGPEWEGEICVKHATSHIFPPALDMSMVHFPNLNASQSHVHLFHTMNRTNWIWEGEWERVKRILVLETSAGRAEFPFAHGKKGSKVTGLLPENATMFMITSLFNRDTGMMVTVDPPPVKSPSPNPFISSTNQTFGPSLQNGFFTELDPAQRYTVTIEAINDGGCYLESAVAFPYDMLRVTDPTYWPGYYTDPGSGNGTVGSGTSSGSSDTSSGTGGEKASQDDTGNPLEKKTTNTGVIAGAIVAALAGFAVVAGLVTWYLVRGRRKQNDQTKRGSMAKDLGLGDKHELIPYGGKGYGGSHPSLGSLAQKTTPTRYLAPLPLSVGESGQYTGHSTKGARNPFGDDSSAESASHGSVSMTMDTPSSDRLGSHPLPDDGTLLAAVREALSQEVAQRGAEAPPGVGLPFDKAAIVMAVRHALAESALASNQPPVSESSSPFSGPNESTIIADLKGISSSSTPSGASATTRQDDVLAGTTSRNPSASMAHAAHTEEKALLMAIKDVVGQARDGGRGRRAARTQPVRVRHDEDGGTFAIAPTLQVAEEVLPPMYNPQWENRRRGRQDADGAQ</sequence>
<keyword evidence="2" id="KW-0472">Membrane</keyword>
<gene>
    <name evidence="4" type="ORF">CcaverHIS019_0607340</name>
</gene>
<reference evidence="4" key="1">
    <citation type="journal article" date="2023" name="BMC Genomics">
        <title>Chromosome-level genome assemblies of Cutaneotrichosporon spp. (Trichosporonales, Basidiomycota) reveal imbalanced evolution between nucleotide sequences and chromosome synteny.</title>
        <authorList>
            <person name="Kobayashi Y."/>
            <person name="Kayamori A."/>
            <person name="Aoki K."/>
            <person name="Shiwa Y."/>
            <person name="Matsutani M."/>
            <person name="Fujita N."/>
            <person name="Sugita T."/>
            <person name="Iwasaki W."/>
            <person name="Tanaka N."/>
            <person name="Takashima M."/>
        </authorList>
    </citation>
    <scope>NUCLEOTIDE SEQUENCE</scope>
    <source>
        <strain evidence="4">HIS019</strain>
    </source>
</reference>
<dbReference type="GeneID" id="85498145"/>
<feature type="compositionally biased region" description="Low complexity" evidence="1">
    <location>
        <begin position="611"/>
        <end position="623"/>
    </location>
</feature>
<protein>
    <recommendedName>
        <fullName evidence="6">Mid2 domain-containing protein</fullName>
    </recommendedName>
</protein>
<feature type="region of interest" description="Disordered" evidence="1">
    <location>
        <begin position="481"/>
        <end position="532"/>
    </location>
</feature>
<feature type="compositionally biased region" description="Low complexity" evidence="1">
    <location>
        <begin position="500"/>
        <end position="514"/>
    </location>
</feature>
<feature type="compositionally biased region" description="Polar residues" evidence="1">
    <location>
        <begin position="581"/>
        <end position="602"/>
    </location>
</feature>
<dbReference type="Proteomes" id="UP001233271">
    <property type="component" value="Chromosome 6"/>
</dbReference>
<feature type="signal peptide" evidence="3">
    <location>
        <begin position="1"/>
        <end position="17"/>
    </location>
</feature>
<feature type="region of interest" description="Disordered" evidence="1">
    <location>
        <begin position="354"/>
        <end position="387"/>
    </location>
</feature>
<feature type="region of interest" description="Disordered" evidence="1">
    <location>
        <begin position="663"/>
        <end position="686"/>
    </location>
</feature>
<evidence type="ECO:0000313" key="5">
    <source>
        <dbReference type="Proteomes" id="UP001233271"/>
    </source>
</evidence>
<dbReference type="AlphaFoldDB" id="A0AA48QYG3"/>
<feature type="chain" id="PRO_5041437496" description="Mid2 domain-containing protein" evidence="3">
    <location>
        <begin position="18"/>
        <end position="724"/>
    </location>
</feature>
<feature type="compositionally biased region" description="Polar residues" evidence="1">
    <location>
        <begin position="515"/>
        <end position="524"/>
    </location>
</feature>
<evidence type="ECO:0008006" key="6">
    <source>
        <dbReference type="Google" id="ProtNLM"/>
    </source>
</evidence>
<feature type="region of interest" description="Disordered" evidence="1">
    <location>
        <begin position="581"/>
        <end position="645"/>
    </location>
</feature>
<name>A0AA48QYG3_9TREE</name>
<dbReference type="RefSeq" id="XP_060459540.1">
    <property type="nucleotide sequence ID" value="XM_060603224.1"/>
</dbReference>
<accession>A0AA48QYG3</accession>
<organism evidence="4 5">
    <name type="scientific">Cutaneotrichosporon cavernicola</name>
    <dbReference type="NCBI Taxonomy" id="279322"/>
    <lineage>
        <taxon>Eukaryota</taxon>
        <taxon>Fungi</taxon>
        <taxon>Dikarya</taxon>
        <taxon>Basidiomycota</taxon>
        <taxon>Agaricomycotina</taxon>
        <taxon>Tremellomycetes</taxon>
        <taxon>Trichosporonales</taxon>
        <taxon>Trichosporonaceae</taxon>
        <taxon>Cutaneotrichosporon</taxon>
    </lineage>
</organism>
<feature type="transmembrane region" description="Helical" evidence="2">
    <location>
        <begin position="395"/>
        <end position="419"/>
    </location>
</feature>
<keyword evidence="3" id="KW-0732">Signal</keyword>
<proteinExistence type="predicted"/>
<keyword evidence="2" id="KW-0812">Transmembrane</keyword>
<evidence type="ECO:0000256" key="2">
    <source>
        <dbReference type="SAM" id="Phobius"/>
    </source>
</evidence>
<keyword evidence="2" id="KW-1133">Transmembrane helix</keyword>
<dbReference type="KEGG" id="ccac:CcaHIS019_0607340"/>
<evidence type="ECO:0000313" key="4">
    <source>
        <dbReference type="EMBL" id="BEI94275.1"/>
    </source>
</evidence>